<proteinExistence type="predicted"/>
<gene>
    <name evidence="2" type="ORF">AAIR29_03750</name>
</gene>
<comment type="caution">
    <text evidence="2">The sequence shown here is derived from an EMBL/GenBank/DDBJ whole genome shotgun (WGS) entry which is preliminary data.</text>
</comment>
<reference evidence="2 3" key="1">
    <citation type="submission" date="2024-05" db="EMBL/GenBank/DDBJ databases">
        <authorList>
            <person name="Kim H.-Y."/>
            <person name="Kim E."/>
            <person name="Cai Y."/>
            <person name="Yang S.-M."/>
            <person name="Lee W."/>
        </authorList>
    </citation>
    <scope>NUCLEOTIDE SEQUENCE [LARGE SCALE GENOMIC DNA]</scope>
    <source>
        <strain evidence="2 3">FBL11</strain>
    </source>
</reference>
<name>A0ABU9X5R3_9GAMM</name>
<feature type="signal peptide" evidence="1">
    <location>
        <begin position="1"/>
        <end position="28"/>
    </location>
</feature>
<dbReference type="InterPro" id="IPR047589">
    <property type="entry name" value="DUF11_rpt"/>
</dbReference>
<evidence type="ECO:0000313" key="2">
    <source>
        <dbReference type="EMBL" id="MEN2750739.1"/>
    </source>
</evidence>
<dbReference type="NCBIfam" id="TIGR01451">
    <property type="entry name" value="B_ant_repeat"/>
    <property type="match status" value="1"/>
</dbReference>
<dbReference type="Proteomes" id="UP001461960">
    <property type="component" value="Unassembled WGS sequence"/>
</dbReference>
<evidence type="ECO:0000313" key="3">
    <source>
        <dbReference type="Proteomes" id="UP001461960"/>
    </source>
</evidence>
<accession>A0ABU9X5R3</accession>
<organism evidence="2 3">
    <name type="scientific">Psychrobacter saeujeotis</name>
    <dbReference type="NCBI Taxonomy" id="3143436"/>
    <lineage>
        <taxon>Bacteria</taxon>
        <taxon>Pseudomonadati</taxon>
        <taxon>Pseudomonadota</taxon>
        <taxon>Gammaproteobacteria</taxon>
        <taxon>Moraxellales</taxon>
        <taxon>Moraxellaceae</taxon>
        <taxon>Psychrobacter</taxon>
    </lineage>
</organism>
<dbReference type="RefSeq" id="WP_299216126.1">
    <property type="nucleotide sequence ID" value="NZ_JBDGHN010000002.1"/>
</dbReference>
<protein>
    <recommendedName>
        <fullName evidence="4">DUF11 domain-containing protein</fullName>
    </recommendedName>
</protein>
<keyword evidence="3" id="KW-1185">Reference proteome</keyword>
<evidence type="ECO:0008006" key="4">
    <source>
        <dbReference type="Google" id="ProtNLM"/>
    </source>
</evidence>
<keyword evidence="1" id="KW-0732">Signal</keyword>
<dbReference type="EMBL" id="JBDGHN010000002">
    <property type="protein sequence ID" value="MEN2750739.1"/>
    <property type="molecule type" value="Genomic_DNA"/>
</dbReference>
<sequence length="156" mass="17160">MIIAAKRYLKILITTTIVSTAFFHTAQAADALKMELQATKIIKNADGKARYVVVSNAQKGETVQYRATYTNTINQPISNVAVTLPIPANMTFTGEAQPKSAQATIDGKNYADIPLIRKVDGKAVRVPLTEYKALRWNIKWLPANKLADVSLNTIIN</sequence>
<evidence type="ECO:0000256" key="1">
    <source>
        <dbReference type="SAM" id="SignalP"/>
    </source>
</evidence>
<feature type="chain" id="PRO_5046121359" description="DUF11 domain-containing protein" evidence="1">
    <location>
        <begin position="29"/>
        <end position="156"/>
    </location>
</feature>